<dbReference type="SUPFAM" id="SSF48452">
    <property type="entry name" value="TPR-like"/>
    <property type="match status" value="1"/>
</dbReference>
<dbReference type="GO" id="GO:0046813">
    <property type="term" value="P:receptor-mediated virion attachment to host cell"/>
    <property type="evidence" value="ECO:0007669"/>
    <property type="project" value="TreeGrafter"/>
</dbReference>
<evidence type="ECO:0000313" key="5">
    <source>
        <dbReference type="Proteomes" id="UP000266385"/>
    </source>
</evidence>
<organism evidence="4 5">
    <name type="scientific">Henriciella mobilis</name>
    <dbReference type="NCBI Taxonomy" id="2305467"/>
    <lineage>
        <taxon>Bacteria</taxon>
        <taxon>Pseudomonadati</taxon>
        <taxon>Pseudomonadota</taxon>
        <taxon>Alphaproteobacteria</taxon>
        <taxon>Hyphomonadales</taxon>
        <taxon>Hyphomonadaceae</taxon>
        <taxon>Henriciella</taxon>
    </lineage>
</organism>
<comment type="caution">
    <text evidence="4">The sequence shown here is derived from an EMBL/GenBank/DDBJ whole genome shotgun (WGS) entry which is preliminary data.</text>
</comment>
<dbReference type="Proteomes" id="UP000266385">
    <property type="component" value="Unassembled WGS sequence"/>
</dbReference>
<dbReference type="EMBL" id="QWFX01000006">
    <property type="protein sequence ID" value="RIJ29980.1"/>
    <property type="molecule type" value="Genomic_DNA"/>
</dbReference>
<protein>
    <submittedName>
        <fullName evidence="4">Uncharacterized protein</fullName>
    </submittedName>
</protein>
<sequence length="216" mass="23654">MSMLAMAAAILPFAQSAIVEIERAEQERLNACIEQVDEDAEQAYEDSLRWLGEGARPAARYCNALAIIGLGNYKEGAARLEELANAPDAGGESDRALYLAQSGNAWVTAGYPDAAVTTLSNALKLAPNDADIRTDRAAAYLMLEKWQPAIDDLDRALATYPNDIEALQLRARAHLNLDNLQLAENDMSRALLLDNRNIDTLVLRGDIREAKRLAEE</sequence>
<name>A0A399REJ7_9PROT</name>
<accession>A0A399REJ7</accession>
<dbReference type="OrthoDB" id="8480494at2"/>
<dbReference type="PANTHER" id="PTHR44858:SF1">
    <property type="entry name" value="UDP-N-ACETYLGLUCOSAMINE--PEPTIDE N-ACETYLGLUCOSAMINYLTRANSFERASE SPINDLY-RELATED"/>
    <property type="match status" value="1"/>
</dbReference>
<dbReference type="PANTHER" id="PTHR44858">
    <property type="entry name" value="TETRATRICOPEPTIDE REPEAT PROTEIN 6"/>
    <property type="match status" value="1"/>
</dbReference>
<gene>
    <name evidence="4" type="ORF">D1223_04775</name>
</gene>
<keyword evidence="2 3" id="KW-0802">TPR repeat</keyword>
<keyword evidence="1" id="KW-0677">Repeat</keyword>
<feature type="repeat" description="TPR" evidence="3">
    <location>
        <begin position="130"/>
        <end position="163"/>
    </location>
</feature>
<dbReference type="RefSeq" id="WP_119375298.1">
    <property type="nucleotide sequence ID" value="NZ_QWFX01000006.1"/>
</dbReference>
<reference evidence="4 5" key="1">
    <citation type="submission" date="2018-08" db="EMBL/GenBank/DDBJ databases">
        <title>Henriciella mobilis sp. nov., isolated from seawater.</title>
        <authorList>
            <person name="Cheng H."/>
            <person name="Wu Y.-H."/>
            <person name="Xu X.-W."/>
            <person name="Guo L.-L."/>
        </authorList>
    </citation>
    <scope>NUCLEOTIDE SEQUENCE [LARGE SCALE GENOMIC DNA]</scope>
    <source>
        <strain evidence="4 5">JN25</strain>
    </source>
</reference>
<keyword evidence="5" id="KW-1185">Reference proteome</keyword>
<dbReference type="InterPro" id="IPR011990">
    <property type="entry name" value="TPR-like_helical_dom_sf"/>
</dbReference>
<dbReference type="Gene3D" id="1.25.40.10">
    <property type="entry name" value="Tetratricopeptide repeat domain"/>
    <property type="match status" value="1"/>
</dbReference>
<dbReference type="InterPro" id="IPR050498">
    <property type="entry name" value="Ycf3"/>
</dbReference>
<dbReference type="AlphaFoldDB" id="A0A399REJ7"/>
<dbReference type="PROSITE" id="PS50005">
    <property type="entry name" value="TPR"/>
    <property type="match status" value="1"/>
</dbReference>
<evidence type="ECO:0000256" key="2">
    <source>
        <dbReference type="ARBA" id="ARBA00022803"/>
    </source>
</evidence>
<dbReference type="GO" id="GO:0009279">
    <property type="term" value="C:cell outer membrane"/>
    <property type="evidence" value="ECO:0007669"/>
    <property type="project" value="TreeGrafter"/>
</dbReference>
<dbReference type="Pfam" id="PF14559">
    <property type="entry name" value="TPR_19"/>
    <property type="match status" value="1"/>
</dbReference>
<evidence type="ECO:0000256" key="3">
    <source>
        <dbReference type="PROSITE-ProRule" id="PRU00339"/>
    </source>
</evidence>
<dbReference type="SMART" id="SM00028">
    <property type="entry name" value="TPR"/>
    <property type="match status" value="3"/>
</dbReference>
<dbReference type="InterPro" id="IPR019734">
    <property type="entry name" value="TPR_rpt"/>
</dbReference>
<evidence type="ECO:0000313" key="4">
    <source>
        <dbReference type="EMBL" id="RIJ29980.1"/>
    </source>
</evidence>
<evidence type="ECO:0000256" key="1">
    <source>
        <dbReference type="ARBA" id="ARBA00022737"/>
    </source>
</evidence>
<proteinExistence type="predicted"/>